<dbReference type="SMART" id="SM00062">
    <property type="entry name" value="PBPb"/>
    <property type="match status" value="1"/>
</dbReference>
<dbReference type="Gene3D" id="3.40.190.10">
    <property type="entry name" value="Periplasmic binding protein-like II"/>
    <property type="match status" value="2"/>
</dbReference>
<sequence length="353" mass="37281">MRRSPHLRRPALLAVVLSLATSLTACGLLSGSSDDVPSQPTGQVEKPKLKVGVFSIVDVAPLYIALDNGYFKAEGLDVEPVTTAGGPDAVTKLAAGELDVGISSYPAFFAAQAKQVANFKIVTDAYQACDGHSRVMVRQDSPIQRPADLIGKKVAVSGRGTISDLAASSVLATHGVDPSKVQWIEIRFPDMLAGVQNGNVDAAVFGEPFVTQALQTKGTKDLFDIASGPTNEIALSGWGALEKFVTANPRTVAAFQRAMARAVDDTGDRPRLEQIFAGKLKIDPMVASLVTICRYPKTLEAKRIQRPADLMAEFGVIPRRESPGSGERLAQLDVAPLLLSPPAPASSAAAPSR</sequence>
<gene>
    <name evidence="6" type="ORF">DMH04_25595</name>
</gene>
<organism evidence="6 7">
    <name type="scientific">Kibdelosporangium aridum</name>
    <dbReference type="NCBI Taxonomy" id="2030"/>
    <lineage>
        <taxon>Bacteria</taxon>
        <taxon>Bacillati</taxon>
        <taxon>Actinomycetota</taxon>
        <taxon>Actinomycetes</taxon>
        <taxon>Pseudonocardiales</taxon>
        <taxon>Pseudonocardiaceae</taxon>
        <taxon>Kibdelosporangium</taxon>
    </lineage>
</organism>
<evidence type="ECO:0000256" key="3">
    <source>
        <dbReference type="ARBA" id="ARBA00022729"/>
    </source>
</evidence>
<name>A0A428Z666_KIBAR</name>
<dbReference type="PANTHER" id="PTHR30024">
    <property type="entry name" value="ALIPHATIC SULFONATES-BINDING PROTEIN-RELATED"/>
    <property type="match status" value="1"/>
</dbReference>
<dbReference type="PROSITE" id="PS51257">
    <property type="entry name" value="PROKAR_LIPOPROTEIN"/>
    <property type="match status" value="1"/>
</dbReference>
<dbReference type="Pfam" id="PF09084">
    <property type="entry name" value="NMT1"/>
    <property type="match status" value="1"/>
</dbReference>
<dbReference type="Proteomes" id="UP000287547">
    <property type="component" value="Unassembled WGS sequence"/>
</dbReference>
<feature type="signal peptide" evidence="4">
    <location>
        <begin position="1"/>
        <end position="25"/>
    </location>
</feature>
<dbReference type="PANTHER" id="PTHR30024:SF47">
    <property type="entry name" value="TAURINE-BINDING PERIPLASMIC PROTEIN"/>
    <property type="match status" value="1"/>
</dbReference>
<keyword evidence="3 4" id="KW-0732">Signal</keyword>
<evidence type="ECO:0000256" key="1">
    <source>
        <dbReference type="ARBA" id="ARBA00004418"/>
    </source>
</evidence>
<evidence type="ECO:0000259" key="5">
    <source>
        <dbReference type="SMART" id="SM00062"/>
    </source>
</evidence>
<dbReference type="InterPro" id="IPR001638">
    <property type="entry name" value="Solute-binding_3/MltF_N"/>
</dbReference>
<dbReference type="EMBL" id="QHKI01000022">
    <property type="protein sequence ID" value="RSM82569.1"/>
    <property type="molecule type" value="Genomic_DNA"/>
</dbReference>
<feature type="domain" description="Solute-binding protein family 3/N-terminal" evidence="5">
    <location>
        <begin position="48"/>
        <end position="279"/>
    </location>
</feature>
<feature type="chain" id="PRO_5019349671" evidence="4">
    <location>
        <begin position="26"/>
        <end position="353"/>
    </location>
</feature>
<accession>A0A428Z666</accession>
<comment type="caution">
    <text evidence="6">The sequence shown here is derived from an EMBL/GenBank/DDBJ whole genome shotgun (WGS) entry which is preliminary data.</text>
</comment>
<evidence type="ECO:0000313" key="7">
    <source>
        <dbReference type="Proteomes" id="UP000287547"/>
    </source>
</evidence>
<evidence type="ECO:0000256" key="2">
    <source>
        <dbReference type="ARBA" id="ARBA00010742"/>
    </source>
</evidence>
<dbReference type="AlphaFoldDB" id="A0A428Z666"/>
<evidence type="ECO:0000313" key="6">
    <source>
        <dbReference type="EMBL" id="RSM82569.1"/>
    </source>
</evidence>
<protein>
    <submittedName>
        <fullName evidence="6">Sulfonate ABC transporter substrate-binding protein</fullName>
    </submittedName>
</protein>
<reference evidence="6 7" key="1">
    <citation type="submission" date="2018-05" db="EMBL/GenBank/DDBJ databases">
        <title>Evolution of GPA BGCs.</title>
        <authorList>
            <person name="Waglechner N."/>
            <person name="Wright G.D."/>
        </authorList>
    </citation>
    <scope>NUCLEOTIDE SEQUENCE [LARGE SCALE GENOMIC DNA]</scope>
    <source>
        <strain evidence="6 7">A82846</strain>
    </source>
</reference>
<dbReference type="SUPFAM" id="SSF53850">
    <property type="entry name" value="Periplasmic binding protein-like II"/>
    <property type="match status" value="1"/>
</dbReference>
<dbReference type="InterPro" id="IPR015168">
    <property type="entry name" value="SsuA/THI5"/>
</dbReference>
<evidence type="ECO:0000256" key="4">
    <source>
        <dbReference type="SAM" id="SignalP"/>
    </source>
</evidence>
<comment type="similarity">
    <text evidence="2">Belongs to the bacterial solute-binding protein SsuA/TauA family.</text>
</comment>
<proteinExistence type="inferred from homology"/>
<dbReference type="GO" id="GO:0042597">
    <property type="term" value="C:periplasmic space"/>
    <property type="evidence" value="ECO:0007669"/>
    <property type="project" value="UniProtKB-SubCell"/>
</dbReference>
<dbReference type="OrthoDB" id="9815602at2"/>
<comment type="subcellular location">
    <subcellularLocation>
        <location evidence="1">Periplasm</location>
    </subcellularLocation>
</comment>